<sequence length="676" mass="72920">ASGPDGLPGEAFKALPASLSSLVLPLVLKLGLLGEEGAGLKGGRKGASAVFGSHLTRAFVQWCSVHKQPACILYADVASAYYNSVRDITAQRLDVDGRPVDSLAVANLPADVNVADALASGSAFRSNGASPWLESLAAEMHRGSWFALRGDHIPVVTHRGSRPGSSLADIMYSAGVGCILAKRDALRTADPTAGRVPRIPWDGRRDISPADAPTQWPSLSEVIWADDLAEFFLLSDSARAAHQVGLEASFLDEAFGSHGYTLTYGTSKTAAMVLLGGRGSKAAKRALFGRAGVITVVREHHPAASLPLVAQYKHLGVMVGTSFLTELRARCASAWAAFRQGRVRAYRCRRISVARRGALLRAMVLPRLLFGAGAWPSLRQGERTLFHRTLVSMYRQTLCIPRTEDQHITGATMCALLHLPDPTTVLRVERLRYLRQMVQAAPDALWALVSYFGLPLMLPFKLVIAFSLISALKVHGYRTRATETTRGCQQEPDCHPGLLAALLELDAGDESVAWEAVADFIAPLEHLRCTVRAWRAHANAQSFAPEVATNLLLLLDPDLCCDSFPQPRPRPAVVDFLAPFPPLRGLALPVAQTGAPSFWDIDPPPLPSFVYPFDSSAPLAAASRHVAWLEATTDVVLQAVQMSLEHPVSIRAPPAALRCLEPLSSWLRDGGLPFDG</sequence>
<dbReference type="OrthoDB" id="447518at2759"/>
<dbReference type="AlphaFoldDB" id="A0A812Q5X4"/>
<organism evidence="1 2">
    <name type="scientific">Symbiodinium necroappetens</name>
    <dbReference type="NCBI Taxonomy" id="1628268"/>
    <lineage>
        <taxon>Eukaryota</taxon>
        <taxon>Sar</taxon>
        <taxon>Alveolata</taxon>
        <taxon>Dinophyceae</taxon>
        <taxon>Suessiales</taxon>
        <taxon>Symbiodiniaceae</taxon>
        <taxon>Symbiodinium</taxon>
    </lineage>
</organism>
<evidence type="ECO:0000313" key="1">
    <source>
        <dbReference type="EMBL" id="CAE7376905.1"/>
    </source>
</evidence>
<protein>
    <submittedName>
        <fullName evidence="1">Uncharacterized protein</fullName>
    </submittedName>
</protein>
<evidence type="ECO:0000313" key="2">
    <source>
        <dbReference type="Proteomes" id="UP000601435"/>
    </source>
</evidence>
<gene>
    <name evidence="1" type="ORF">SNEC2469_LOCUS10171</name>
</gene>
<accession>A0A812Q5X4</accession>
<keyword evidence="2" id="KW-1185">Reference proteome</keyword>
<reference evidence="1" key="1">
    <citation type="submission" date="2021-02" db="EMBL/GenBank/DDBJ databases">
        <authorList>
            <person name="Dougan E. K."/>
            <person name="Rhodes N."/>
            <person name="Thang M."/>
            <person name="Chan C."/>
        </authorList>
    </citation>
    <scope>NUCLEOTIDE SEQUENCE</scope>
</reference>
<comment type="caution">
    <text evidence="1">The sequence shown here is derived from an EMBL/GenBank/DDBJ whole genome shotgun (WGS) entry which is preliminary data.</text>
</comment>
<name>A0A812Q5X4_9DINO</name>
<proteinExistence type="predicted"/>
<dbReference type="Proteomes" id="UP000601435">
    <property type="component" value="Unassembled WGS sequence"/>
</dbReference>
<feature type="non-terminal residue" evidence="1">
    <location>
        <position position="676"/>
    </location>
</feature>
<dbReference type="EMBL" id="CAJNJA010016221">
    <property type="protein sequence ID" value="CAE7376905.1"/>
    <property type="molecule type" value="Genomic_DNA"/>
</dbReference>